<dbReference type="Proteomes" id="UP000821865">
    <property type="component" value="Chromosome 4"/>
</dbReference>
<reference evidence="1" key="1">
    <citation type="submission" date="2020-05" db="EMBL/GenBank/DDBJ databases">
        <title>Large-scale comparative analyses of tick genomes elucidate their genetic diversity and vector capacities.</title>
        <authorList>
            <person name="Jia N."/>
            <person name="Wang J."/>
            <person name="Shi W."/>
            <person name="Du L."/>
            <person name="Sun Y."/>
            <person name="Zhan W."/>
            <person name="Jiang J."/>
            <person name="Wang Q."/>
            <person name="Zhang B."/>
            <person name="Ji P."/>
            <person name="Sakyi L.B."/>
            <person name="Cui X."/>
            <person name="Yuan T."/>
            <person name="Jiang B."/>
            <person name="Yang W."/>
            <person name="Lam T.T.-Y."/>
            <person name="Chang Q."/>
            <person name="Ding S."/>
            <person name="Wang X."/>
            <person name="Zhu J."/>
            <person name="Ruan X."/>
            <person name="Zhao L."/>
            <person name="Wei J."/>
            <person name="Que T."/>
            <person name="Du C."/>
            <person name="Cheng J."/>
            <person name="Dai P."/>
            <person name="Han X."/>
            <person name="Huang E."/>
            <person name="Gao Y."/>
            <person name="Liu J."/>
            <person name="Shao H."/>
            <person name="Ye R."/>
            <person name="Li L."/>
            <person name="Wei W."/>
            <person name="Wang X."/>
            <person name="Wang C."/>
            <person name="Yang T."/>
            <person name="Huo Q."/>
            <person name="Li W."/>
            <person name="Guo W."/>
            <person name="Chen H."/>
            <person name="Zhou L."/>
            <person name="Ni X."/>
            <person name="Tian J."/>
            <person name="Zhou Y."/>
            <person name="Sheng Y."/>
            <person name="Liu T."/>
            <person name="Pan Y."/>
            <person name="Xia L."/>
            <person name="Li J."/>
            <person name="Zhao F."/>
            <person name="Cao W."/>
        </authorList>
    </citation>
    <scope>NUCLEOTIDE SEQUENCE</scope>
    <source>
        <strain evidence="1">Dsil-2018</strain>
    </source>
</reference>
<gene>
    <name evidence="1" type="ORF">HPB49_010158</name>
</gene>
<dbReference type="EMBL" id="CM023473">
    <property type="protein sequence ID" value="KAH7953573.1"/>
    <property type="molecule type" value="Genomic_DNA"/>
</dbReference>
<proteinExistence type="predicted"/>
<protein>
    <submittedName>
        <fullName evidence="1">Uncharacterized protein</fullName>
    </submittedName>
</protein>
<keyword evidence="2" id="KW-1185">Reference proteome</keyword>
<accession>A0ACB8CWD4</accession>
<sequence>MGWRTTRLRQPAKLSVDSSPQGDSTQASSTRSRSKTRPPVKEQGALNIAKIGSPTVTTAVFQAAQLSSADIQQDTVCPKTQQNIVVVSMPSPQNADRYICIKSIQVNGVTHDVNAYETAAEDTTKGVIRGIPLSDTSQQINANIVNTRNLLALAAKRIGTTTTVVIAFSSPDVPYLILVSITLEATLFPDPFTFESTSMPPAKPPTNKVSFAEALTGASREGHNTASPPPTKTNYNTEIANLKKENAIVCDRIHKPSQEFRDLEQPKTPAPTPPAEASASSSHDAPLTPAPKKRALQEGGTGQAYLASGTNLRRYVVNGVGHDEEPEKLLQELSCPTHRFVAARYLGSGRTCLIRLQGLNSPPERILYYGCVLRPRPFKPSVVYCYSCFKQGHMKPSCPFPPKDDKMEPDPSASFQCGLCQTNILTSLHRHALRS</sequence>
<evidence type="ECO:0000313" key="1">
    <source>
        <dbReference type="EMBL" id="KAH7953573.1"/>
    </source>
</evidence>
<evidence type="ECO:0000313" key="2">
    <source>
        <dbReference type="Proteomes" id="UP000821865"/>
    </source>
</evidence>
<organism evidence="1 2">
    <name type="scientific">Dermacentor silvarum</name>
    <name type="common">Tick</name>
    <dbReference type="NCBI Taxonomy" id="543639"/>
    <lineage>
        <taxon>Eukaryota</taxon>
        <taxon>Metazoa</taxon>
        <taxon>Ecdysozoa</taxon>
        <taxon>Arthropoda</taxon>
        <taxon>Chelicerata</taxon>
        <taxon>Arachnida</taxon>
        <taxon>Acari</taxon>
        <taxon>Parasitiformes</taxon>
        <taxon>Ixodida</taxon>
        <taxon>Ixodoidea</taxon>
        <taxon>Ixodidae</taxon>
        <taxon>Rhipicephalinae</taxon>
        <taxon>Dermacentor</taxon>
    </lineage>
</organism>
<comment type="caution">
    <text evidence="1">The sequence shown here is derived from an EMBL/GenBank/DDBJ whole genome shotgun (WGS) entry which is preliminary data.</text>
</comment>
<name>A0ACB8CWD4_DERSI</name>